<proteinExistence type="predicted"/>
<gene>
    <name evidence="1" type="ORF">MILVUS5_LOCUS30860</name>
</gene>
<organism evidence="1 2">
    <name type="scientific">Trifolium pratense</name>
    <name type="common">Red clover</name>
    <dbReference type="NCBI Taxonomy" id="57577"/>
    <lineage>
        <taxon>Eukaryota</taxon>
        <taxon>Viridiplantae</taxon>
        <taxon>Streptophyta</taxon>
        <taxon>Embryophyta</taxon>
        <taxon>Tracheophyta</taxon>
        <taxon>Spermatophyta</taxon>
        <taxon>Magnoliopsida</taxon>
        <taxon>eudicotyledons</taxon>
        <taxon>Gunneridae</taxon>
        <taxon>Pentapetalae</taxon>
        <taxon>rosids</taxon>
        <taxon>fabids</taxon>
        <taxon>Fabales</taxon>
        <taxon>Fabaceae</taxon>
        <taxon>Papilionoideae</taxon>
        <taxon>50 kb inversion clade</taxon>
        <taxon>NPAAA clade</taxon>
        <taxon>Hologalegina</taxon>
        <taxon>IRL clade</taxon>
        <taxon>Trifolieae</taxon>
        <taxon>Trifolium</taxon>
    </lineage>
</organism>
<evidence type="ECO:0000313" key="2">
    <source>
        <dbReference type="Proteomes" id="UP001177021"/>
    </source>
</evidence>
<comment type="caution">
    <text evidence="1">The sequence shown here is derived from an EMBL/GenBank/DDBJ whole genome shotgun (WGS) entry which is preliminary data.</text>
</comment>
<sequence>MDSLPVVRNLGGDKLSSSEGSSLVRRIRSLPQAVWNVRILHVYRETNRVADALASMGCKQDAFTLFDEPPLGMDQLYSYDFSGVSTPYYFRKNLLKKK</sequence>
<reference evidence="1" key="1">
    <citation type="submission" date="2023-10" db="EMBL/GenBank/DDBJ databases">
        <authorList>
            <person name="Rodriguez Cubillos JULIANA M."/>
            <person name="De Vega J."/>
        </authorList>
    </citation>
    <scope>NUCLEOTIDE SEQUENCE</scope>
</reference>
<name>A0ACB0L9E8_TRIPR</name>
<protein>
    <submittedName>
        <fullName evidence="1">Uncharacterized protein</fullName>
    </submittedName>
</protein>
<keyword evidence="2" id="KW-1185">Reference proteome</keyword>
<accession>A0ACB0L9E8</accession>
<dbReference type="Proteomes" id="UP001177021">
    <property type="component" value="Unassembled WGS sequence"/>
</dbReference>
<evidence type="ECO:0000313" key="1">
    <source>
        <dbReference type="EMBL" id="CAJ2665985.1"/>
    </source>
</evidence>
<dbReference type="EMBL" id="CASHSV030000513">
    <property type="protein sequence ID" value="CAJ2665985.1"/>
    <property type="molecule type" value="Genomic_DNA"/>
</dbReference>